<accession>M2RMS3</accession>
<evidence type="ECO:0000313" key="2">
    <source>
        <dbReference type="Proteomes" id="UP000016930"/>
    </source>
</evidence>
<dbReference type="HOGENOM" id="CLU_1916823_0_0_1"/>
<dbReference type="AlphaFoldDB" id="M2RMS3"/>
<keyword evidence="2" id="KW-1185">Reference proteome</keyword>
<dbReference type="Proteomes" id="UP000016930">
    <property type="component" value="Unassembled WGS sequence"/>
</dbReference>
<name>M2RMS3_CERS8</name>
<organism evidence="1 2">
    <name type="scientific">Ceriporiopsis subvermispora (strain B)</name>
    <name type="common">White-rot fungus</name>
    <name type="synonym">Gelatoporia subvermispora</name>
    <dbReference type="NCBI Taxonomy" id="914234"/>
    <lineage>
        <taxon>Eukaryota</taxon>
        <taxon>Fungi</taxon>
        <taxon>Dikarya</taxon>
        <taxon>Basidiomycota</taxon>
        <taxon>Agaricomycotina</taxon>
        <taxon>Agaricomycetes</taxon>
        <taxon>Polyporales</taxon>
        <taxon>Gelatoporiaceae</taxon>
        <taxon>Gelatoporia</taxon>
    </lineage>
</organism>
<reference evidence="1 2" key="1">
    <citation type="journal article" date="2012" name="Proc. Natl. Acad. Sci. U.S.A.">
        <title>Comparative genomics of Ceriporiopsis subvermispora and Phanerochaete chrysosporium provide insight into selective ligninolysis.</title>
        <authorList>
            <person name="Fernandez-Fueyo E."/>
            <person name="Ruiz-Duenas F.J."/>
            <person name="Ferreira P."/>
            <person name="Floudas D."/>
            <person name="Hibbett D.S."/>
            <person name="Canessa P."/>
            <person name="Larrondo L.F."/>
            <person name="James T.Y."/>
            <person name="Seelenfreund D."/>
            <person name="Lobos S."/>
            <person name="Polanco R."/>
            <person name="Tello M."/>
            <person name="Honda Y."/>
            <person name="Watanabe T."/>
            <person name="Watanabe T."/>
            <person name="Ryu J.S."/>
            <person name="Kubicek C.P."/>
            <person name="Schmoll M."/>
            <person name="Gaskell J."/>
            <person name="Hammel K.E."/>
            <person name="St John F.J."/>
            <person name="Vanden Wymelenberg A."/>
            <person name="Sabat G."/>
            <person name="Splinter BonDurant S."/>
            <person name="Syed K."/>
            <person name="Yadav J.S."/>
            <person name="Doddapaneni H."/>
            <person name="Subramanian V."/>
            <person name="Lavin J.L."/>
            <person name="Oguiza J.A."/>
            <person name="Perez G."/>
            <person name="Pisabarro A.G."/>
            <person name="Ramirez L."/>
            <person name="Santoyo F."/>
            <person name="Master E."/>
            <person name="Coutinho P.M."/>
            <person name="Henrissat B."/>
            <person name="Lombard V."/>
            <person name="Magnuson J.K."/>
            <person name="Kuees U."/>
            <person name="Hori C."/>
            <person name="Igarashi K."/>
            <person name="Samejima M."/>
            <person name="Held B.W."/>
            <person name="Barry K.W."/>
            <person name="LaButti K.M."/>
            <person name="Lapidus A."/>
            <person name="Lindquist E.A."/>
            <person name="Lucas S.M."/>
            <person name="Riley R."/>
            <person name="Salamov A.A."/>
            <person name="Hoffmeister D."/>
            <person name="Schwenk D."/>
            <person name="Hadar Y."/>
            <person name="Yarden O."/>
            <person name="de Vries R.P."/>
            <person name="Wiebenga A."/>
            <person name="Stenlid J."/>
            <person name="Eastwood D."/>
            <person name="Grigoriev I.V."/>
            <person name="Berka R.M."/>
            <person name="Blanchette R.A."/>
            <person name="Kersten P."/>
            <person name="Martinez A.T."/>
            <person name="Vicuna R."/>
            <person name="Cullen D."/>
        </authorList>
    </citation>
    <scope>NUCLEOTIDE SEQUENCE [LARGE SCALE GENOMIC DNA]</scope>
    <source>
        <strain evidence="1 2">B</strain>
    </source>
</reference>
<dbReference type="EMBL" id="KB445793">
    <property type="protein sequence ID" value="EMD39772.1"/>
    <property type="molecule type" value="Genomic_DNA"/>
</dbReference>
<protein>
    <submittedName>
        <fullName evidence="1">Uncharacterized protein</fullName>
    </submittedName>
</protein>
<evidence type="ECO:0000313" key="1">
    <source>
        <dbReference type="EMBL" id="EMD39772.1"/>
    </source>
</evidence>
<proteinExistence type="predicted"/>
<gene>
    <name evidence="1" type="ORF">CERSUDRAFT_92258</name>
</gene>
<sequence>MSPAFVWMAAAMNLHINELDPSIRFHEVELIPAREYPLNKALPFILSWLTQIMRGVKILIIRLCASNMAIAESPDWIQITELLRTRFKRVEQLIVRFLPPEPLNGSSERPKTSTLAAKIENQLGFFAQRGKL</sequence>